<dbReference type="GO" id="GO:0000930">
    <property type="term" value="C:gamma-tubulin complex"/>
    <property type="evidence" value="ECO:0007669"/>
    <property type="project" value="TreeGrafter"/>
</dbReference>
<feature type="region of interest" description="Disordered" evidence="6">
    <location>
        <begin position="497"/>
        <end position="519"/>
    </location>
</feature>
<dbReference type="EMBL" id="JANBTW010000031">
    <property type="protein sequence ID" value="KAJ2677537.1"/>
    <property type="molecule type" value="Genomic_DNA"/>
</dbReference>
<gene>
    <name evidence="9" type="primary">alp4</name>
    <name evidence="9" type="ORF">GGI25_003057</name>
</gene>
<evidence type="ECO:0000259" key="7">
    <source>
        <dbReference type="Pfam" id="PF04130"/>
    </source>
</evidence>
<dbReference type="GO" id="GO:0051011">
    <property type="term" value="F:microtubule minus-end binding"/>
    <property type="evidence" value="ECO:0007669"/>
    <property type="project" value="TreeGrafter"/>
</dbReference>
<dbReference type="GO" id="GO:0007020">
    <property type="term" value="P:microtubule nucleation"/>
    <property type="evidence" value="ECO:0007669"/>
    <property type="project" value="InterPro"/>
</dbReference>
<evidence type="ECO:0000256" key="4">
    <source>
        <dbReference type="ARBA" id="ARBA00023212"/>
    </source>
</evidence>
<keyword evidence="3 5" id="KW-0493">Microtubule</keyword>
<name>A0A9W8G6N6_9FUNG</name>
<dbReference type="Pfam" id="PF04130">
    <property type="entry name" value="GCP_C_terminal"/>
    <property type="match status" value="1"/>
</dbReference>
<dbReference type="GO" id="GO:0051225">
    <property type="term" value="P:spindle assembly"/>
    <property type="evidence" value="ECO:0007669"/>
    <property type="project" value="TreeGrafter"/>
</dbReference>
<evidence type="ECO:0000313" key="10">
    <source>
        <dbReference type="Proteomes" id="UP001151518"/>
    </source>
</evidence>
<feature type="compositionally biased region" description="Basic and acidic residues" evidence="6">
    <location>
        <begin position="317"/>
        <end position="334"/>
    </location>
</feature>
<dbReference type="AlphaFoldDB" id="A0A9W8G6N6"/>
<dbReference type="GO" id="GO:0043015">
    <property type="term" value="F:gamma-tubulin binding"/>
    <property type="evidence" value="ECO:0007669"/>
    <property type="project" value="InterPro"/>
</dbReference>
<dbReference type="PANTHER" id="PTHR19302:SF13">
    <property type="entry name" value="GAMMA-TUBULIN COMPLEX COMPONENT 2"/>
    <property type="match status" value="1"/>
</dbReference>
<comment type="caution">
    <text evidence="9">The sequence shown here is derived from an EMBL/GenBank/DDBJ whole genome shotgun (WGS) entry which is preliminary data.</text>
</comment>
<dbReference type="GO" id="GO:0031122">
    <property type="term" value="P:cytoplasmic microtubule organization"/>
    <property type="evidence" value="ECO:0007669"/>
    <property type="project" value="TreeGrafter"/>
</dbReference>
<evidence type="ECO:0000256" key="2">
    <source>
        <dbReference type="ARBA" id="ARBA00022490"/>
    </source>
</evidence>
<dbReference type="GO" id="GO:0005816">
    <property type="term" value="C:spindle pole body"/>
    <property type="evidence" value="ECO:0007669"/>
    <property type="project" value="UniProtKB-ARBA"/>
</dbReference>
<evidence type="ECO:0000313" key="9">
    <source>
        <dbReference type="EMBL" id="KAJ2677537.1"/>
    </source>
</evidence>
<dbReference type="Proteomes" id="UP001151518">
    <property type="component" value="Unassembled WGS sequence"/>
</dbReference>
<reference evidence="9" key="1">
    <citation type="submission" date="2022-07" db="EMBL/GenBank/DDBJ databases">
        <title>Phylogenomic reconstructions and comparative analyses of Kickxellomycotina fungi.</title>
        <authorList>
            <person name="Reynolds N.K."/>
            <person name="Stajich J.E."/>
            <person name="Barry K."/>
            <person name="Grigoriev I.V."/>
            <person name="Crous P."/>
            <person name="Smith M.E."/>
        </authorList>
    </citation>
    <scope>NUCLEOTIDE SEQUENCE</scope>
    <source>
        <strain evidence="9">NRRL 3115</strain>
    </source>
</reference>
<comment type="similarity">
    <text evidence="1 5">Belongs to the TUBGCP family.</text>
</comment>
<feature type="domain" description="Gamma tubulin complex component C-terminal" evidence="7">
    <location>
        <begin position="598"/>
        <end position="984"/>
    </location>
</feature>
<keyword evidence="2 5" id="KW-0963">Cytoplasm</keyword>
<dbReference type="GO" id="GO:0000922">
    <property type="term" value="C:spindle pole"/>
    <property type="evidence" value="ECO:0007669"/>
    <property type="project" value="InterPro"/>
</dbReference>
<organism evidence="9 10">
    <name type="scientific">Coemansia spiralis</name>
    <dbReference type="NCBI Taxonomy" id="417178"/>
    <lineage>
        <taxon>Eukaryota</taxon>
        <taxon>Fungi</taxon>
        <taxon>Fungi incertae sedis</taxon>
        <taxon>Zoopagomycota</taxon>
        <taxon>Kickxellomycotina</taxon>
        <taxon>Kickxellomycetes</taxon>
        <taxon>Kickxellales</taxon>
        <taxon>Kickxellaceae</taxon>
        <taxon>Coemansia</taxon>
    </lineage>
</organism>
<dbReference type="Gene3D" id="1.20.120.1900">
    <property type="entry name" value="Gamma-tubulin complex, C-terminal domain"/>
    <property type="match status" value="1"/>
</dbReference>
<keyword evidence="4 5" id="KW-0206">Cytoskeleton</keyword>
<proteinExistence type="inferred from homology"/>
<dbReference type="InterPro" id="IPR042241">
    <property type="entry name" value="GCP_C_sf"/>
</dbReference>
<dbReference type="GO" id="GO:0005874">
    <property type="term" value="C:microtubule"/>
    <property type="evidence" value="ECO:0007669"/>
    <property type="project" value="UniProtKB-KW"/>
</dbReference>
<feature type="compositionally biased region" description="Acidic residues" evidence="6">
    <location>
        <begin position="339"/>
        <end position="348"/>
    </location>
</feature>
<evidence type="ECO:0000256" key="5">
    <source>
        <dbReference type="RuleBase" id="RU363050"/>
    </source>
</evidence>
<dbReference type="GO" id="GO:0051321">
    <property type="term" value="P:meiotic cell cycle"/>
    <property type="evidence" value="ECO:0007669"/>
    <property type="project" value="TreeGrafter"/>
</dbReference>
<dbReference type="InterPro" id="IPR040457">
    <property type="entry name" value="GCP_C"/>
</dbReference>
<evidence type="ECO:0000259" key="8">
    <source>
        <dbReference type="Pfam" id="PF17681"/>
    </source>
</evidence>
<feature type="domain" description="Gamma tubulin complex component protein N-terminal" evidence="8">
    <location>
        <begin position="150"/>
        <end position="590"/>
    </location>
</feature>
<dbReference type="InterPro" id="IPR007259">
    <property type="entry name" value="GCP"/>
</dbReference>
<accession>A0A9W8G6N6</accession>
<dbReference type="Pfam" id="PF17681">
    <property type="entry name" value="GCP_N_terminal"/>
    <property type="match status" value="1"/>
</dbReference>
<dbReference type="PANTHER" id="PTHR19302">
    <property type="entry name" value="GAMMA TUBULIN COMPLEX PROTEIN"/>
    <property type="match status" value="1"/>
</dbReference>
<evidence type="ECO:0000256" key="1">
    <source>
        <dbReference type="ARBA" id="ARBA00010337"/>
    </source>
</evidence>
<comment type="subcellular location">
    <subcellularLocation>
        <location evidence="5">Cytoplasm</location>
        <location evidence="5">Cytoskeleton</location>
        <location evidence="5">Microtubule organizing center</location>
    </subcellularLocation>
</comment>
<protein>
    <recommendedName>
        <fullName evidence="5">Spindle pole body component</fullName>
    </recommendedName>
</protein>
<dbReference type="InterPro" id="IPR041470">
    <property type="entry name" value="GCP_N"/>
</dbReference>
<dbReference type="GO" id="GO:0000278">
    <property type="term" value="P:mitotic cell cycle"/>
    <property type="evidence" value="ECO:0007669"/>
    <property type="project" value="TreeGrafter"/>
</dbReference>
<evidence type="ECO:0000256" key="3">
    <source>
        <dbReference type="ARBA" id="ARBA00022701"/>
    </source>
</evidence>
<evidence type="ECO:0000256" key="6">
    <source>
        <dbReference type="SAM" id="MobiDB-lite"/>
    </source>
</evidence>
<feature type="region of interest" description="Disordered" evidence="6">
    <location>
        <begin position="295"/>
        <end position="349"/>
    </location>
</feature>
<sequence>MSSRDYDYGDDFVDVKRGSYTAFSTYGSEQETERDFLPAGVRRAKRERADSIVFTPQSTFGEPTHSEAGNSAEEPAYFSTKHHQFESSFRSIRGRERAPLAMRLWDMRGAARQSMENPFNNPDEQQATNMYDSEVETRSLPAEQQELAIIEDILSLLLGVSGRYISFRYGPHSSKWRNQMPIGDALIAPMWISSTLAQMANKILLLVLMHKRIEYFTTVYARRQAGVVNQALCAAIHVVLKDYYSFVFTLETLVRTSTDTHPYTLQQLWYHLYPSMQTFERVMRLIDEIQAKDLPQAKKAPEGTTPHPEDDGYTLDVNKRSDSEAAMADDHDGNSTDGSDFEQEDEPSEQFIVRGGYTLNIISGMIKTRGGDAATRRLYEFLLSKASVPFLQMLKHWLHTGELEESKPGNPGGEFMVASDNEGSTAKTFVGSKSSDDLDLESPPTNRRLGFISIDELTPAFLRPYSVKILRTGEYLNILRACGVDLRSLDKIPDTESLSLQSAGSEFPGDSASKPSIRPGEAMSQATAELYSMQYHLQSSNQIQNEEFCSEDNIEEATLLKDWLNPQTLMRGIDQAYLRANQALLNILLKDGRMMAYMGAIKHYLLFEKSDFLTHFLDLAKFEMNRKSKDMSANRLQSFLDLALLNPASVSHDDPLKDIVRISVEYANLIDDLKVINDRRNREATGDQSMALQSMQRTPKGNSVHGGGGNAALLETSIIGDNFLTGNLFIALKLNIPFPLTIVLDNTAMNRYRAISRLILALKQTEQNLVSSWIINLKLEDPQVDAGTAGKEASKLEAMRRNVFLRIHTMRHRILISIQQILYYCFWDAIEPQWEHMIGLMKEAKTVDDLCEIHIQYVDIIFERCGLNGSKLPKILLELLNRANKFTDTVNRLASSKYALFRVSSGISSGAQSTVSGKLLAEINKSSMDPESQYSHLKSVFERLEQLDKYWAEQLKILLRALNHYAHKFDESYLNLAVRLDCNRGYGDNDDIHTGR</sequence>
<dbReference type="OrthoDB" id="2192946at2759"/>